<proteinExistence type="predicted"/>
<comment type="caution">
    <text evidence="8">The sequence shown here is derived from an EMBL/GenBank/DDBJ whole genome shotgun (WGS) entry which is preliminary data.</text>
</comment>
<evidence type="ECO:0000313" key="8">
    <source>
        <dbReference type="EMBL" id="EAS50771.1"/>
    </source>
</evidence>
<protein>
    <submittedName>
        <fullName evidence="8">Permase of the drug/metabolite transporter (DMT) superfamily</fullName>
    </submittedName>
</protein>
<feature type="transmembrane region" description="Helical" evidence="6">
    <location>
        <begin position="221"/>
        <end position="239"/>
    </location>
</feature>
<feature type="transmembrane region" description="Helical" evidence="6">
    <location>
        <begin position="251"/>
        <end position="268"/>
    </location>
</feature>
<keyword evidence="3 6" id="KW-0812">Transmembrane</keyword>
<dbReference type="AlphaFoldDB" id="Q1YJV2"/>
<keyword evidence="2" id="KW-1003">Cell membrane</keyword>
<accession>Q1YJV2</accession>
<feature type="transmembrane region" description="Helical" evidence="6">
    <location>
        <begin position="187"/>
        <end position="209"/>
    </location>
</feature>
<evidence type="ECO:0000256" key="2">
    <source>
        <dbReference type="ARBA" id="ARBA00022475"/>
    </source>
</evidence>
<comment type="subcellular location">
    <subcellularLocation>
        <location evidence="1">Cell membrane</location>
        <topology evidence="1">Multi-pass membrane protein</topology>
    </subcellularLocation>
</comment>
<dbReference type="InterPro" id="IPR050638">
    <property type="entry name" value="AA-Vitamin_Transporters"/>
</dbReference>
<evidence type="ECO:0000313" key="9">
    <source>
        <dbReference type="Proteomes" id="UP000000321"/>
    </source>
</evidence>
<sequence>MTSYFRNAYLVLGTVALFWAGNAIAGKLAVGHVSPMLLTLIRWTLACLFVAPFAWGDVRREWPEIRRNLPFLFGLGAIGFTCFNAIFYLAVNYTSAINVTIEQSAMPLIVFVANFLLFRTGVTLFQIIGFSLTLVGVALTASHGELSALLALDLNRGDALMMLAVLIYGGYTVALRFKPKLHWRSTIFVLALSALVVSVPLAGIEWAMGHTQLPDTSGMTAALYTAIFPSLLAQVLYIRGIELIGPNRANLFVNLVPIFGAILAVLIIGEELHAYHVAALTFVLGGIMLAERGAARARKASEA</sequence>
<keyword evidence="5 6" id="KW-0472">Membrane</keyword>
<dbReference type="PANTHER" id="PTHR32322">
    <property type="entry name" value="INNER MEMBRANE TRANSPORTER"/>
    <property type="match status" value="1"/>
</dbReference>
<feature type="transmembrane region" description="Helical" evidence="6">
    <location>
        <begin position="96"/>
        <end position="117"/>
    </location>
</feature>
<dbReference type="SUPFAM" id="SSF103481">
    <property type="entry name" value="Multidrug resistance efflux transporter EmrE"/>
    <property type="match status" value="2"/>
</dbReference>
<dbReference type="InterPro" id="IPR037185">
    <property type="entry name" value="EmrE-like"/>
</dbReference>
<dbReference type="PANTHER" id="PTHR32322:SF18">
    <property type="entry name" value="S-ADENOSYLMETHIONINE_S-ADENOSYLHOMOCYSTEINE TRANSPORTER"/>
    <property type="match status" value="1"/>
</dbReference>
<evidence type="ECO:0000256" key="5">
    <source>
        <dbReference type="ARBA" id="ARBA00023136"/>
    </source>
</evidence>
<gene>
    <name evidence="8" type="ORF">SI859A1_00895</name>
</gene>
<organism evidence="8 9">
    <name type="scientific">Aurantimonas manganoxydans (strain ATCC BAA-1229 / DSM 21871 / SI85-9A1)</name>
    <dbReference type="NCBI Taxonomy" id="287752"/>
    <lineage>
        <taxon>Bacteria</taxon>
        <taxon>Pseudomonadati</taxon>
        <taxon>Pseudomonadota</taxon>
        <taxon>Alphaproteobacteria</taxon>
        <taxon>Hyphomicrobiales</taxon>
        <taxon>Aurantimonadaceae</taxon>
        <taxon>Aurantimonas</taxon>
    </lineage>
</organism>
<keyword evidence="4 6" id="KW-1133">Transmembrane helix</keyword>
<dbReference type="GO" id="GO:0005886">
    <property type="term" value="C:plasma membrane"/>
    <property type="evidence" value="ECO:0007669"/>
    <property type="project" value="UniProtKB-SubCell"/>
</dbReference>
<dbReference type="HOGENOM" id="CLU_033863_4_4_5"/>
<name>Q1YJV2_AURMS</name>
<evidence type="ECO:0000256" key="3">
    <source>
        <dbReference type="ARBA" id="ARBA00022692"/>
    </source>
</evidence>
<dbReference type="Proteomes" id="UP000000321">
    <property type="component" value="Unassembled WGS sequence"/>
</dbReference>
<evidence type="ECO:0000256" key="1">
    <source>
        <dbReference type="ARBA" id="ARBA00004651"/>
    </source>
</evidence>
<dbReference type="InterPro" id="IPR000620">
    <property type="entry name" value="EamA_dom"/>
</dbReference>
<evidence type="ECO:0000256" key="6">
    <source>
        <dbReference type="SAM" id="Phobius"/>
    </source>
</evidence>
<dbReference type="Pfam" id="PF00892">
    <property type="entry name" value="EamA"/>
    <property type="match status" value="2"/>
</dbReference>
<reference evidence="8 9" key="1">
    <citation type="journal article" date="2008" name="Appl. Environ. Microbiol.">
        <title>Genomic insights into Mn(II) oxidation by the marine alphaproteobacterium Aurantimonas sp. strain SI85-9A1.</title>
        <authorList>
            <person name="Dick G.J."/>
            <person name="Podell S."/>
            <person name="Johnson H.A."/>
            <person name="Rivera-Espinoza Y."/>
            <person name="Bernier-Latmani R."/>
            <person name="McCarthy J.K."/>
            <person name="Torpey J.W."/>
            <person name="Clement B.G."/>
            <person name="Gaasterland T."/>
            <person name="Tebo B.M."/>
        </authorList>
    </citation>
    <scope>NUCLEOTIDE SEQUENCE [LARGE SCALE GENOMIC DNA]</scope>
    <source>
        <strain evidence="8 9">SI85-9A1</strain>
    </source>
</reference>
<feature type="transmembrane region" description="Helical" evidence="6">
    <location>
        <begin position="35"/>
        <end position="56"/>
    </location>
</feature>
<feature type="domain" description="EamA" evidence="7">
    <location>
        <begin position="156"/>
        <end position="289"/>
    </location>
</feature>
<dbReference type="RefSeq" id="WP_009208761.1">
    <property type="nucleotide sequence ID" value="NZ_BBWP01000036.1"/>
</dbReference>
<feature type="transmembrane region" description="Helical" evidence="6">
    <location>
        <begin position="159"/>
        <end position="175"/>
    </location>
</feature>
<keyword evidence="9" id="KW-1185">Reference proteome</keyword>
<dbReference type="OrthoDB" id="9806889at2"/>
<evidence type="ECO:0000259" key="7">
    <source>
        <dbReference type="Pfam" id="PF00892"/>
    </source>
</evidence>
<feature type="domain" description="EamA" evidence="7">
    <location>
        <begin position="9"/>
        <end position="140"/>
    </location>
</feature>
<evidence type="ECO:0000256" key="4">
    <source>
        <dbReference type="ARBA" id="ARBA00022989"/>
    </source>
</evidence>
<dbReference type="EMBL" id="AAPJ01000002">
    <property type="protein sequence ID" value="EAS50771.1"/>
    <property type="molecule type" value="Genomic_DNA"/>
</dbReference>
<feature type="transmembrane region" description="Helical" evidence="6">
    <location>
        <begin position="124"/>
        <end position="144"/>
    </location>
</feature>
<feature type="transmembrane region" description="Helical" evidence="6">
    <location>
        <begin position="68"/>
        <end position="90"/>
    </location>
</feature>
<feature type="transmembrane region" description="Helical" evidence="6">
    <location>
        <begin position="274"/>
        <end position="290"/>
    </location>
</feature>
<dbReference type="BioCyc" id="AURANTIMONAS:SI859A1_00895-MONOMER"/>